<evidence type="ECO:0000259" key="11">
    <source>
        <dbReference type="PROSITE" id="PS51713"/>
    </source>
</evidence>
<evidence type="ECO:0000313" key="13">
    <source>
        <dbReference type="Proteomes" id="UP000077177"/>
    </source>
</evidence>
<keyword evidence="7" id="KW-0699">rRNA-binding</keyword>
<dbReference type="STRING" id="1492898.SY85_06580"/>
<dbReference type="InterPro" id="IPR005662">
    <property type="entry name" value="GTPase_Era-like"/>
</dbReference>
<dbReference type="EMBL" id="CP011390">
    <property type="protein sequence ID" value="ANE53352.1"/>
    <property type="molecule type" value="Genomic_DNA"/>
</dbReference>
<dbReference type="GO" id="GO:0005829">
    <property type="term" value="C:cytosol"/>
    <property type="evidence" value="ECO:0007669"/>
    <property type="project" value="TreeGrafter"/>
</dbReference>
<sequence length="296" mass="33497">MPNSFYNVKAGFVNIFGKPNAGKSTLLNALIGEKLAIVSSKVQTTRHRIKGFLTTDQYQIIFSDTPGIIEPKYKLHERMMGAVKSALEDADVAMLLVDINDNWEECDAVFSSLRLKVGSIVVLNKIDTADKEKIEAAKAFFSSKSYCKKLVTISALAQNNLQELLDAIVSLLPEGDPFYAEDELTDLSERFFVGEIVREKIFELFEEEIPYQTTVLVHEFKHKSTLIKIGANIIVQRETQKSIIIGEGGKMIKKIGSDARKDIEKFLGQKVFLELFVKVRPKWRENDLFLKEYGYS</sequence>
<evidence type="ECO:0000256" key="4">
    <source>
        <dbReference type="ARBA" id="ARBA00022741"/>
    </source>
</evidence>
<feature type="binding site" evidence="7">
    <location>
        <begin position="17"/>
        <end position="24"/>
    </location>
    <ligand>
        <name>GTP</name>
        <dbReference type="ChEBI" id="CHEBI:37565"/>
    </ligand>
</feature>
<dbReference type="GO" id="GO:0005525">
    <property type="term" value="F:GTP binding"/>
    <property type="evidence" value="ECO:0007669"/>
    <property type="project" value="UniProtKB-UniRule"/>
</dbReference>
<feature type="region of interest" description="G3" evidence="8">
    <location>
        <begin position="64"/>
        <end position="67"/>
    </location>
</feature>
<reference evidence="13" key="1">
    <citation type="submission" date="2015-01" db="EMBL/GenBank/DDBJ databases">
        <title>Flavisolibacter sp./LCS9/ whole genome sequencing.</title>
        <authorList>
            <person name="Kim M.K."/>
            <person name="Srinivasan S."/>
            <person name="Lee J.-J."/>
        </authorList>
    </citation>
    <scope>NUCLEOTIDE SEQUENCE [LARGE SCALE GENOMIC DNA]</scope>
    <source>
        <strain evidence="13">LCS9</strain>
    </source>
</reference>
<evidence type="ECO:0000259" key="10">
    <source>
        <dbReference type="PROSITE" id="PS50823"/>
    </source>
</evidence>
<dbReference type="InterPro" id="IPR005225">
    <property type="entry name" value="Small_GTP-bd"/>
</dbReference>
<dbReference type="NCBIfam" id="TIGR00436">
    <property type="entry name" value="era"/>
    <property type="match status" value="1"/>
</dbReference>
<evidence type="ECO:0000256" key="1">
    <source>
        <dbReference type="ARBA" id="ARBA00007921"/>
    </source>
</evidence>
<dbReference type="InterPro" id="IPR030388">
    <property type="entry name" value="G_ERA_dom"/>
</dbReference>
<dbReference type="SUPFAM" id="SSF52540">
    <property type="entry name" value="P-loop containing nucleoside triphosphate hydrolases"/>
    <property type="match status" value="1"/>
</dbReference>
<dbReference type="Gene3D" id="3.30.300.20">
    <property type="match status" value="1"/>
</dbReference>
<comment type="function">
    <text evidence="7">An essential GTPase that binds both GDP and GTP, with rapid nucleotide exchange. Plays a role in 16S rRNA processing and 30S ribosomal subunit biogenesis and possibly also in cell cycle regulation and energy metabolism.</text>
</comment>
<dbReference type="InterPro" id="IPR009019">
    <property type="entry name" value="KH_sf_prok-type"/>
</dbReference>
<keyword evidence="7" id="KW-1003">Cell membrane</keyword>
<evidence type="ECO:0000256" key="5">
    <source>
        <dbReference type="ARBA" id="ARBA00022884"/>
    </source>
</evidence>
<dbReference type="GO" id="GO:0003924">
    <property type="term" value="F:GTPase activity"/>
    <property type="evidence" value="ECO:0007669"/>
    <property type="project" value="UniProtKB-UniRule"/>
</dbReference>
<comment type="similarity">
    <text evidence="1 7 8 9">Belongs to the TRAFAC class TrmE-Era-EngA-EngB-Septin-like GTPase superfamily. Era GTPase family.</text>
</comment>
<dbReference type="InterPro" id="IPR015946">
    <property type="entry name" value="KH_dom-like_a/b"/>
</dbReference>
<dbReference type="HAMAP" id="MF_00367">
    <property type="entry name" value="GTPase_Era"/>
    <property type="match status" value="1"/>
</dbReference>
<evidence type="ECO:0000256" key="8">
    <source>
        <dbReference type="PROSITE-ProRule" id="PRU01050"/>
    </source>
</evidence>
<dbReference type="PANTHER" id="PTHR42698">
    <property type="entry name" value="GTPASE ERA"/>
    <property type="match status" value="1"/>
</dbReference>
<dbReference type="NCBIfam" id="NF000908">
    <property type="entry name" value="PRK00089.1"/>
    <property type="match status" value="1"/>
</dbReference>
<dbReference type="Gene3D" id="3.40.50.300">
    <property type="entry name" value="P-loop containing nucleotide triphosphate hydrolases"/>
    <property type="match status" value="1"/>
</dbReference>
<evidence type="ECO:0000256" key="7">
    <source>
        <dbReference type="HAMAP-Rule" id="MF_00367"/>
    </source>
</evidence>
<comment type="subcellular location">
    <subcellularLocation>
        <location evidence="7">Cytoplasm</location>
    </subcellularLocation>
    <subcellularLocation>
        <location evidence="7">Cell membrane</location>
        <topology evidence="7">Peripheral membrane protein</topology>
    </subcellularLocation>
</comment>
<gene>
    <name evidence="7" type="primary">era</name>
    <name evidence="12" type="ORF">SY85_06580</name>
</gene>
<dbReference type="GO" id="GO:0070181">
    <property type="term" value="F:small ribosomal subunit rRNA binding"/>
    <property type="evidence" value="ECO:0007669"/>
    <property type="project" value="UniProtKB-UniRule"/>
</dbReference>
<keyword evidence="13" id="KW-1185">Reference proteome</keyword>
<evidence type="ECO:0000256" key="6">
    <source>
        <dbReference type="ARBA" id="ARBA00023134"/>
    </source>
</evidence>
<dbReference type="PATRIC" id="fig|1492898.3.peg.1424"/>
<dbReference type="PROSITE" id="PS50823">
    <property type="entry name" value="KH_TYPE_2"/>
    <property type="match status" value="1"/>
</dbReference>
<dbReference type="PROSITE" id="PS51713">
    <property type="entry name" value="G_ERA"/>
    <property type="match status" value="1"/>
</dbReference>
<dbReference type="Proteomes" id="UP000077177">
    <property type="component" value="Chromosome"/>
</dbReference>
<dbReference type="KEGG" id="fla:SY85_06580"/>
<feature type="domain" description="Era-type G" evidence="11">
    <location>
        <begin position="9"/>
        <end position="174"/>
    </location>
</feature>
<feature type="binding site" evidence="7">
    <location>
        <begin position="124"/>
        <end position="127"/>
    </location>
    <ligand>
        <name>GTP</name>
        <dbReference type="ChEBI" id="CHEBI:37565"/>
    </ligand>
</feature>
<dbReference type="PRINTS" id="PR00326">
    <property type="entry name" value="GTP1OBG"/>
</dbReference>
<dbReference type="GO" id="GO:0000028">
    <property type="term" value="P:ribosomal small subunit assembly"/>
    <property type="evidence" value="ECO:0007669"/>
    <property type="project" value="TreeGrafter"/>
</dbReference>
<name>A0A172U2A7_9BACT</name>
<dbReference type="InterPro" id="IPR027417">
    <property type="entry name" value="P-loop_NTPase"/>
</dbReference>
<keyword evidence="4 7" id="KW-0547">Nucleotide-binding</keyword>
<dbReference type="Pfam" id="PF07650">
    <property type="entry name" value="KH_2"/>
    <property type="match status" value="1"/>
</dbReference>
<keyword evidence="7" id="KW-0472">Membrane</keyword>
<dbReference type="PANTHER" id="PTHR42698:SF1">
    <property type="entry name" value="GTPASE ERA, MITOCHONDRIAL"/>
    <property type="match status" value="1"/>
</dbReference>
<evidence type="ECO:0000256" key="2">
    <source>
        <dbReference type="ARBA" id="ARBA00020484"/>
    </source>
</evidence>
<feature type="region of interest" description="G2" evidence="8">
    <location>
        <begin position="43"/>
        <end position="47"/>
    </location>
</feature>
<dbReference type="GO" id="GO:0043024">
    <property type="term" value="F:ribosomal small subunit binding"/>
    <property type="evidence" value="ECO:0007669"/>
    <property type="project" value="TreeGrafter"/>
</dbReference>
<dbReference type="InterPro" id="IPR004044">
    <property type="entry name" value="KH_dom_type_2"/>
</dbReference>
<dbReference type="Pfam" id="PF01926">
    <property type="entry name" value="MMR_HSR1"/>
    <property type="match status" value="1"/>
</dbReference>
<feature type="region of interest" description="G4" evidence="8">
    <location>
        <begin position="124"/>
        <end position="127"/>
    </location>
</feature>
<dbReference type="GO" id="GO:0005886">
    <property type="term" value="C:plasma membrane"/>
    <property type="evidence" value="ECO:0007669"/>
    <property type="project" value="UniProtKB-SubCell"/>
</dbReference>
<feature type="binding site" evidence="7">
    <location>
        <begin position="64"/>
        <end position="68"/>
    </location>
    <ligand>
        <name>GTP</name>
        <dbReference type="ChEBI" id="CHEBI:37565"/>
    </ligand>
</feature>
<dbReference type="SUPFAM" id="SSF54814">
    <property type="entry name" value="Prokaryotic type KH domain (KH-domain type II)"/>
    <property type="match status" value="1"/>
</dbReference>
<evidence type="ECO:0000313" key="12">
    <source>
        <dbReference type="EMBL" id="ANE53352.1"/>
    </source>
</evidence>
<dbReference type="FunFam" id="3.30.300.20:FF:000003">
    <property type="entry name" value="GTPase Era"/>
    <property type="match status" value="1"/>
</dbReference>
<dbReference type="CDD" id="cd04163">
    <property type="entry name" value="Era"/>
    <property type="match status" value="1"/>
</dbReference>
<evidence type="ECO:0000256" key="3">
    <source>
        <dbReference type="ARBA" id="ARBA00022517"/>
    </source>
</evidence>
<feature type="domain" description="KH type-2" evidence="10">
    <location>
        <begin position="197"/>
        <end position="281"/>
    </location>
</feature>
<comment type="subunit">
    <text evidence="7">Monomer.</text>
</comment>
<dbReference type="NCBIfam" id="TIGR00231">
    <property type="entry name" value="small_GTP"/>
    <property type="match status" value="1"/>
</dbReference>
<accession>A0A172U2A7</accession>
<feature type="region of interest" description="G1" evidence="8">
    <location>
        <begin position="17"/>
        <end position="24"/>
    </location>
</feature>
<dbReference type="CDD" id="cd22534">
    <property type="entry name" value="KH-II_Era"/>
    <property type="match status" value="1"/>
</dbReference>
<proteinExistence type="inferred from homology"/>
<keyword evidence="6 7" id="KW-0342">GTP-binding</keyword>
<reference evidence="12 13" key="2">
    <citation type="journal article" date="2016" name="Int. J. Syst. Evol. Microbiol.">
        <title>Flavisolibacter tropicus sp. nov., isolated from tropical soil.</title>
        <authorList>
            <person name="Lee J.J."/>
            <person name="Kang M.S."/>
            <person name="Kim G.S."/>
            <person name="Lee C.S."/>
            <person name="Lim S."/>
            <person name="Lee J."/>
            <person name="Roh S.H."/>
            <person name="Kang H."/>
            <person name="Ha J.M."/>
            <person name="Bae S."/>
            <person name="Jung H.Y."/>
            <person name="Kim M.K."/>
        </authorList>
    </citation>
    <scope>NUCLEOTIDE SEQUENCE [LARGE SCALE GENOMIC DNA]</scope>
    <source>
        <strain evidence="12 13">LCS9</strain>
    </source>
</reference>
<organism evidence="12 13">
    <name type="scientific">Flavisolibacter tropicus</name>
    <dbReference type="NCBI Taxonomy" id="1492898"/>
    <lineage>
        <taxon>Bacteria</taxon>
        <taxon>Pseudomonadati</taxon>
        <taxon>Bacteroidota</taxon>
        <taxon>Chitinophagia</taxon>
        <taxon>Chitinophagales</taxon>
        <taxon>Chitinophagaceae</taxon>
        <taxon>Flavisolibacter</taxon>
    </lineage>
</organism>
<protein>
    <recommendedName>
        <fullName evidence="2 7">GTPase Era</fullName>
    </recommendedName>
</protein>
<keyword evidence="3 7" id="KW-0690">Ribosome biogenesis</keyword>
<keyword evidence="7" id="KW-0963">Cytoplasm</keyword>
<dbReference type="RefSeq" id="WP_066402668.1">
    <property type="nucleotide sequence ID" value="NZ_CP011390.1"/>
</dbReference>
<feature type="region of interest" description="G5" evidence="8">
    <location>
        <begin position="153"/>
        <end position="155"/>
    </location>
</feature>
<dbReference type="AlphaFoldDB" id="A0A172U2A7"/>
<evidence type="ECO:0000256" key="9">
    <source>
        <dbReference type="RuleBase" id="RU003761"/>
    </source>
</evidence>
<keyword evidence="5 7" id="KW-0694">RNA-binding</keyword>
<dbReference type="InterPro" id="IPR006073">
    <property type="entry name" value="GTP-bd"/>
</dbReference>